<dbReference type="SMART" id="SM00899">
    <property type="entry name" value="FeoA"/>
    <property type="match status" value="1"/>
</dbReference>
<accession>A0A174JL00</accession>
<dbReference type="RefSeq" id="WP_055267543.1">
    <property type="nucleotide sequence ID" value="NZ_CABIXQ010000022.1"/>
</dbReference>
<dbReference type="InterPro" id="IPR008988">
    <property type="entry name" value="Transcriptional_repressor_C"/>
</dbReference>
<keyword evidence="1" id="KW-0408">Iron</keyword>
<organism evidence="3 4">
    <name type="scientific">Clostridium disporicum</name>
    <dbReference type="NCBI Taxonomy" id="84024"/>
    <lineage>
        <taxon>Bacteria</taxon>
        <taxon>Bacillati</taxon>
        <taxon>Bacillota</taxon>
        <taxon>Clostridia</taxon>
        <taxon>Eubacteriales</taxon>
        <taxon>Clostridiaceae</taxon>
        <taxon>Clostridium</taxon>
    </lineage>
</organism>
<dbReference type="GO" id="GO:0046914">
    <property type="term" value="F:transition metal ion binding"/>
    <property type="evidence" value="ECO:0007669"/>
    <property type="project" value="InterPro"/>
</dbReference>
<proteinExistence type="predicted"/>
<dbReference type="InterPro" id="IPR052713">
    <property type="entry name" value="FeoA"/>
</dbReference>
<dbReference type="PANTHER" id="PTHR42954:SF2">
    <property type="entry name" value="FE(2+) TRANSPORT PROTEIN A"/>
    <property type="match status" value="1"/>
</dbReference>
<dbReference type="Proteomes" id="UP000095594">
    <property type="component" value="Unassembled WGS sequence"/>
</dbReference>
<evidence type="ECO:0000313" key="3">
    <source>
        <dbReference type="EMBL" id="CUP00383.1"/>
    </source>
</evidence>
<reference evidence="3 4" key="1">
    <citation type="submission" date="2015-09" db="EMBL/GenBank/DDBJ databases">
        <authorList>
            <consortium name="Pathogen Informatics"/>
        </authorList>
    </citation>
    <scope>NUCLEOTIDE SEQUENCE [LARGE SCALE GENOMIC DNA]</scope>
    <source>
        <strain evidence="3 4">2789STDY5834856</strain>
    </source>
</reference>
<dbReference type="PANTHER" id="PTHR42954">
    <property type="entry name" value="FE(2+) TRANSPORT PROTEIN A"/>
    <property type="match status" value="1"/>
</dbReference>
<dbReference type="InterPro" id="IPR007167">
    <property type="entry name" value="Fe-transptr_FeoA-like"/>
</dbReference>
<evidence type="ECO:0000313" key="4">
    <source>
        <dbReference type="Proteomes" id="UP000095594"/>
    </source>
</evidence>
<dbReference type="Pfam" id="PF04023">
    <property type="entry name" value="FeoA"/>
    <property type="match status" value="1"/>
</dbReference>
<dbReference type="OrthoDB" id="9811076at2"/>
<dbReference type="SUPFAM" id="SSF50037">
    <property type="entry name" value="C-terminal domain of transcriptional repressors"/>
    <property type="match status" value="1"/>
</dbReference>
<dbReference type="Gene3D" id="2.30.30.90">
    <property type="match status" value="1"/>
</dbReference>
<dbReference type="InterPro" id="IPR038157">
    <property type="entry name" value="FeoA_core_dom"/>
</dbReference>
<evidence type="ECO:0000259" key="2">
    <source>
        <dbReference type="SMART" id="SM00899"/>
    </source>
</evidence>
<dbReference type="AlphaFoldDB" id="A0A174JL00"/>
<gene>
    <name evidence="3" type="primary">feoA</name>
    <name evidence="3" type="ORF">ERS852471_02790</name>
</gene>
<protein>
    <submittedName>
        <fullName evidence="3">FeoA family protein</fullName>
    </submittedName>
</protein>
<feature type="domain" description="Ferrous iron transporter FeoA-like" evidence="2">
    <location>
        <begin position="1"/>
        <end position="73"/>
    </location>
</feature>
<sequence length="73" mass="7980">MCICDLKLGEKGIIDKINGDSKLAKRLSALGCIEGTEIELKRIAPLGDPIILNLRGFDLAIRKKDAKNICLTK</sequence>
<evidence type="ECO:0000256" key="1">
    <source>
        <dbReference type="ARBA" id="ARBA00023004"/>
    </source>
</evidence>
<dbReference type="EMBL" id="CYZX01000022">
    <property type="protein sequence ID" value="CUP00383.1"/>
    <property type="molecule type" value="Genomic_DNA"/>
</dbReference>
<name>A0A174JL00_9CLOT</name>